<dbReference type="InterPro" id="IPR036390">
    <property type="entry name" value="WH_DNA-bd_sf"/>
</dbReference>
<dbReference type="SMART" id="SM00347">
    <property type="entry name" value="HTH_MARR"/>
    <property type="match status" value="1"/>
</dbReference>
<dbReference type="GO" id="GO:0006950">
    <property type="term" value="P:response to stress"/>
    <property type="evidence" value="ECO:0007669"/>
    <property type="project" value="TreeGrafter"/>
</dbReference>
<dbReference type="GO" id="GO:0043565">
    <property type="term" value="F:sequence-specific DNA binding"/>
    <property type="evidence" value="ECO:0007669"/>
    <property type="project" value="InterPro"/>
</dbReference>
<dbReference type="InterPro" id="IPR000485">
    <property type="entry name" value="AsnC-type_HTH_dom"/>
</dbReference>
<dbReference type="PRINTS" id="PR00033">
    <property type="entry name" value="HTHASNC"/>
</dbReference>
<feature type="domain" description="HTH marR-type" evidence="2">
    <location>
        <begin position="13"/>
        <end position="145"/>
    </location>
</feature>
<dbReference type="RefSeq" id="WP_003182504.1">
    <property type="nucleotide sequence ID" value="NZ_BEXU01000031.1"/>
</dbReference>
<dbReference type="Gene3D" id="1.10.10.10">
    <property type="entry name" value="Winged helix-like DNA-binding domain superfamily/Winged helix DNA-binding domain"/>
    <property type="match status" value="1"/>
</dbReference>
<evidence type="ECO:0000313" key="4">
    <source>
        <dbReference type="EMBL" id="TWL20905.1"/>
    </source>
</evidence>
<organism evidence="4 5">
    <name type="scientific">Bacillus licheniformis</name>
    <dbReference type="NCBI Taxonomy" id="1402"/>
    <lineage>
        <taxon>Bacteria</taxon>
        <taxon>Bacillati</taxon>
        <taxon>Bacillota</taxon>
        <taxon>Bacilli</taxon>
        <taxon>Bacillales</taxon>
        <taxon>Bacillaceae</taxon>
        <taxon>Bacillus</taxon>
    </lineage>
</organism>
<dbReference type="Pfam" id="PF01047">
    <property type="entry name" value="MarR"/>
    <property type="match status" value="1"/>
</dbReference>
<dbReference type="EMBL" id="NILC01000033">
    <property type="protein sequence ID" value="TWL20905.1"/>
    <property type="molecule type" value="Genomic_DNA"/>
</dbReference>
<dbReference type="PANTHER" id="PTHR33164:SF106">
    <property type="entry name" value="TRANSCRIPTIONAL REGULATORY PROTEIN"/>
    <property type="match status" value="1"/>
</dbReference>
<dbReference type="SUPFAM" id="SSF46785">
    <property type="entry name" value="Winged helix' DNA-binding domain"/>
    <property type="match status" value="1"/>
</dbReference>
<sequence length="158" mass="17679">MSRTNHIEGKGLVNELIQQLRFHSTATVFLHQAIGEKIGLNGTDHKCLEIISREGQVTAGELAAKSGLTTGAITGVIDRLEKAGYVRRIRDSSDRRRLLVELIPENLETISHIFHDLAQESAEFLSRYSEEELQTIIKFLKNSTAFAADYAKTLKKTK</sequence>
<evidence type="ECO:0000313" key="5">
    <source>
        <dbReference type="Proteomes" id="UP000435910"/>
    </source>
</evidence>
<dbReference type="GO" id="GO:0003700">
    <property type="term" value="F:DNA-binding transcription factor activity"/>
    <property type="evidence" value="ECO:0007669"/>
    <property type="project" value="InterPro"/>
</dbReference>
<protein>
    <submittedName>
        <fullName evidence="4">HTH-type transcriptional regulator MhqR</fullName>
    </submittedName>
    <submittedName>
        <fullName evidence="3">MarR family transcriptional regulator</fullName>
    </submittedName>
</protein>
<dbReference type="GeneID" id="92861234"/>
<dbReference type="EMBL" id="CP065647">
    <property type="protein sequence ID" value="QPR71297.1"/>
    <property type="molecule type" value="Genomic_DNA"/>
</dbReference>
<evidence type="ECO:0000259" key="2">
    <source>
        <dbReference type="PROSITE" id="PS50995"/>
    </source>
</evidence>
<keyword evidence="1" id="KW-0238">DNA-binding</keyword>
<accession>A0A415JF19</accession>
<dbReference type="Proteomes" id="UP000435910">
    <property type="component" value="Unassembled WGS sequence"/>
</dbReference>
<reference evidence="3 6" key="2">
    <citation type="submission" date="2020-12" db="EMBL/GenBank/DDBJ databases">
        <title>FDA dAtabase for Regulatory Grade micrObial Sequences (FDA-ARGOS): Supporting development and validation of Infectious Disease Dx tests.</title>
        <authorList>
            <person name="Nelson B."/>
            <person name="Plummer A."/>
            <person name="Tallon L."/>
            <person name="Sadzewicz L."/>
            <person name="Zhao X."/>
            <person name="Boylan J."/>
            <person name="Ott S."/>
            <person name="Bowen H."/>
            <person name="Vavikolanu K."/>
            <person name="Mehta A."/>
            <person name="Aluvathingal J."/>
            <person name="Nadendla S."/>
            <person name="Myers T."/>
            <person name="Yan Y."/>
            <person name="Sichtig H."/>
        </authorList>
    </citation>
    <scope>NUCLEOTIDE SEQUENCE [LARGE SCALE GENOMIC DNA]</scope>
    <source>
        <strain evidence="3 6">FDAARGOS_923</strain>
    </source>
</reference>
<dbReference type="AlphaFoldDB" id="A0A415JF19"/>
<dbReference type="InterPro" id="IPR000835">
    <property type="entry name" value="HTH_MarR-typ"/>
</dbReference>
<evidence type="ECO:0000313" key="6">
    <source>
        <dbReference type="Proteomes" id="UP000595038"/>
    </source>
</evidence>
<dbReference type="InterPro" id="IPR036388">
    <property type="entry name" value="WH-like_DNA-bd_sf"/>
</dbReference>
<reference evidence="4 5" key="1">
    <citation type="submission" date="2019-06" db="EMBL/GenBank/DDBJ databases">
        <title>Genome sequence analysis of &gt;100 Bacillus licheniformis strains suggests intrinsic resistance to this species.</title>
        <authorList>
            <person name="Wels M."/>
            <person name="Siezen R.J."/>
            <person name="Johansen E."/>
            <person name="Stuer-Lauridsen B."/>
            <person name="Bjerre K."/>
            <person name="Nielsen B.K.K."/>
        </authorList>
    </citation>
    <scope>NUCLEOTIDE SEQUENCE [LARGE SCALE GENOMIC DNA]</scope>
    <source>
        <strain evidence="4 5">BAC-16736</strain>
    </source>
</reference>
<dbReference type="OMA" id="ASIFMHE"/>
<dbReference type="PROSITE" id="PS50995">
    <property type="entry name" value="HTH_MARR_2"/>
    <property type="match status" value="1"/>
</dbReference>
<dbReference type="Proteomes" id="UP000595038">
    <property type="component" value="Chromosome"/>
</dbReference>
<evidence type="ECO:0000256" key="1">
    <source>
        <dbReference type="ARBA" id="ARBA00023125"/>
    </source>
</evidence>
<dbReference type="InterPro" id="IPR039422">
    <property type="entry name" value="MarR/SlyA-like"/>
</dbReference>
<dbReference type="PANTHER" id="PTHR33164">
    <property type="entry name" value="TRANSCRIPTIONAL REGULATOR, MARR FAMILY"/>
    <property type="match status" value="1"/>
</dbReference>
<proteinExistence type="predicted"/>
<name>A0A415JF19_BACLI</name>
<gene>
    <name evidence="4" type="ORF">CHCC16736_2189</name>
    <name evidence="3" type="ORF">I6G80_15820</name>
</gene>
<evidence type="ECO:0000313" key="3">
    <source>
        <dbReference type="EMBL" id="QPR71297.1"/>
    </source>
</evidence>
<dbReference type="PRINTS" id="PR00598">
    <property type="entry name" value="HTHMARR"/>
</dbReference>